<evidence type="ECO:0000313" key="4">
    <source>
        <dbReference type="Proteomes" id="UP000739411"/>
    </source>
</evidence>
<dbReference type="SUPFAM" id="SSF55785">
    <property type="entry name" value="PYP-like sensor domain (PAS domain)"/>
    <property type="match status" value="1"/>
</dbReference>
<feature type="coiled-coil region" evidence="1">
    <location>
        <begin position="242"/>
        <end position="269"/>
    </location>
</feature>
<comment type="caution">
    <text evidence="3">The sequence shown here is derived from an EMBL/GenBank/DDBJ whole genome shotgun (WGS) entry which is preliminary data.</text>
</comment>
<organism evidence="3 4">
    <name type="scientific">Candidatus Dechloromonas phosphorivorans</name>
    <dbReference type="NCBI Taxonomy" id="2899244"/>
    <lineage>
        <taxon>Bacteria</taxon>
        <taxon>Pseudomonadati</taxon>
        <taxon>Pseudomonadota</taxon>
        <taxon>Betaproteobacteria</taxon>
        <taxon>Rhodocyclales</taxon>
        <taxon>Azonexaceae</taxon>
        <taxon>Dechloromonas</taxon>
    </lineage>
</organism>
<dbReference type="SUPFAM" id="SSF55781">
    <property type="entry name" value="GAF domain-like"/>
    <property type="match status" value="2"/>
</dbReference>
<evidence type="ECO:0000313" key="3">
    <source>
        <dbReference type="EMBL" id="MBK7415874.1"/>
    </source>
</evidence>
<dbReference type="Pfam" id="PF13185">
    <property type="entry name" value="GAF_2"/>
    <property type="match status" value="1"/>
</dbReference>
<dbReference type="EMBL" id="JADJMS010000027">
    <property type="protein sequence ID" value="MBK7415874.1"/>
    <property type="molecule type" value="Genomic_DNA"/>
</dbReference>
<dbReference type="InterPro" id="IPR003018">
    <property type="entry name" value="GAF"/>
</dbReference>
<dbReference type="InterPro" id="IPR035965">
    <property type="entry name" value="PAS-like_dom_sf"/>
</dbReference>
<dbReference type="CDD" id="cd00130">
    <property type="entry name" value="PAS"/>
    <property type="match status" value="1"/>
</dbReference>
<reference evidence="3 4" key="1">
    <citation type="submission" date="2020-10" db="EMBL/GenBank/DDBJ databases">
        <title>Connecting structure to function with the recovery of over 1000 high-quality activated sludge metagenome-assembled genomes encoding full-length rRNA genes using long-read sequencing.</title>
        <authorList>
            <person name="Singleton C.M."/>
            <person name="Petriglieri F."/>
            <person name="Kristensen J.M."/>
            <person name="Kirkegaard R.H."/>
            <person name="Michaelsen T.Y."/>
            <person name="Andersen M.H."/>
            <person name="Karst S.M."/>
            <person name="Dueholm M.S."/>
            <person name="Nielsen P.H."/>
            <person name="Albertsen M."/>
        </authorList>
    </citation>
    <scope>NUCLEOTIDE SEQUENCE [LARGE SCALE GENOMIC DNA]</scope>
    <source>
        <strain evidence="3">EsbW_18-Q3-R4-48_BATAC.463</strain>
    </source>
</reference>
<gene>
    <name evidence="3" type="ORF">IPJ38_12910</name>
</gene>
<dbReference type="Pfam" id="PF00989">
    <property type="entry name" value="PAS"/>
    <property type="match status" value="1"/>
</dbReference>
<dbReference type="PROSITE" id="PS50112">
    <property type="entry name" value="PAS"/>
    <property type="match status" value="1"/>
</dbReference>
<name>A0A935K3E3_9RHOO</name>
<dbReference type="Proteomes" id="UP000739411">
    <property type="component" value="Unassembled WGS sequence"/>
</dbReference>
<dbReference type="Gene3D" id="3.30.450.40">
    <property type="match status" value="2"/>
</dbReference>
<sequence>MVSEDGTHLRLGAAPNLSENGQKALDGMAIAEGVGASGTAAFRKARVEIQNIFTDPKGQAFRQIAEENGLFAGWAEPIFGTAGELLGTFAAYHAEEYTASHEQQNQLALASQLTAMIISHRQNADRLEDSLTTFHGIFDSISEALFIIDADGKCMDVNPGAEKLSGFTRQQLIGKHYSRLGAAGLNNFEQITVNIAKTINGTPDSFEFWARDATGRIFPTSVKLHVGVYFGQQVVIISAVDISETKAAAQRLEIENDLAKALASGAQRDELLSVMLAIALRFPEFDSGGIYWETADHGYQLIRHQGLSPTFVEQVQIYPPDSNKSQIIRNGKVICSCCDEIDQCTDFSLVSQEHITTEQIRCLLILPIVVDGQAIACINLSGKQTSKISRGSFVALQTLSSHFAQALRRLDAQEEANRLQQNLSGLFNTLRDFLLCSICKATSFTTIQRLANYSAMRRTP</sequence>
<dbReference type="InterPro" id="IPR013767">
    <property type="entry name" value="PAS_fold"/>
</dbReference>
<dbReference type="InterPro" id="IPR029016">
    <property type="entry name" value="GAF-like_dom_sf"/>
</dbReference>
<dbReference type="Gene3D" id="3.30.450.20">
    <property type="entry name" value="PAS domain"/>
    <property type="match status" value="1"/>
</dbReference>
<evidence type="ECO:0000259" key="2">
    <source>
        <dbReference type="PROSITE" id="PS50112"/>
    </source>
</evidence>
<dbReference type="NCBIfam" id="TIGR00229">
    <property type="entry name" value="sensory_box"/>
    <property type="match status" value="1"/>
</dbReference>
<dbReference type="AlphaFoldDB" id="A0A935K3E3"/>
<dbReference type="SMART" id="SM00091">
    <property type="entry name" value="PAS"/>
    <property type="match status" value="1"/>
</dbReference>
<protein>
    <submittedName>
        <fullName evidence="3">GAF domain-containing protein</fullName>
    </submittedName>
</protein>
<feature type="domain" description="PAS" evidence="2">
    <location>
        <begin position="130"/>
        <end position="175"/>
    </location>
</feature>
<keyword evidence="1" id="KW-0175">Coiled coil</keyword>
<proteinExistence type="predicted"/>
<dbReference type="InterPro" id="IPR000014">
    <property type="entry name" value="PAS"/>
</dbReference>
<accession>A0A935K3E3</accession>
<evidence type="ECO:0000256" key="1">
    <source>
        <dbReference type="SAM" id="Coils"/>
    </source>
</evidence>